<gene>
    <name evidence="2" type="ORF">E2562_008838</name>
</gene>
<dbReference type="EMBL" id="SPHZ02000007">
    <property type="protein sequence ID" value="KAF0905785.1"/>
    <property type="molecule type" value="Genomic_DNA"/>
</dbReference>
<accession>A0A6G1CYT0</accession>
<keyword evidence="3" id="KW-1185">Reference proteome</keyword>
<name>A0A6G1CYT0_9ORYZ</name>
<sequence>MIHHIYLIIIGSSIQDWSISADAVVAEPETKRPGRGAVDVGNEDYGYVDPPPDTYRRGGGAPIPHG</sequence>
<feature type="region of interest" description="Disordered" evidence="1">
    <location>
        <begin position="28"/>
        <end position="66"/>
    </location>
</feature>
<dbReference type="Proteomes" id="UP000479710">
    <property type="component" value="Unassembled WGS sequence"/>
</dbReference>
<dbReference type="OrthoDB" id="695549at2759"/>
<evidence type="ECO:0000313" key="3">
    <source>
        <dbReference type="Proteomes" id="UP000479710"/>
    </source>
</evidence>
<evidence type="ECO:0000313" key="2">
    <source>
        <dbReference type="EMBL" id="KAF0905785.1"/>
    </source>
</evidence>
<protein>
    <submittedName>
        <fullName evidence="2">Uncharacterized protein</fullName>
    </submittedName>
</protein>
<proteinExistence type="predicted"/>
<comment type="caution">
    <text evidence="2">The sequence shown here is derived from an EMBL/GenBank/DDBJ whole genome shotgun (WGS) entry which is preliminary data.</text>
</comment>
<reference evidence="2 3" key="1">
    <citation type="submission" date="2019-11" db="EMBL/GenBank/DDBJ databases">
        <title>Whole genome sequence of Oryza granulata.</title>
        <authorList>
            <person name="Li W."/>
        </authorList>
    </citation>
    <scope>NUCLEOTIDE SEQUENCE [LARGE SCALE GENOMIC DNA]</scope>
    <source>
        <strain evidence="3">cv. Menghai</strain>
        <tissue evidence="2">Leaf</tissue>
    </source>
</reference>
<feature type="compositionally biased region" description="Gly residues" evidence="1">
    <location>
        <begin position="57"/>
        <end position="66"/>
    </location>
</feature>
<evidence type="ECO:0000256" key="1">
    <source>
        <dbReference type="SAM" id="MobiDB-lite"/>
    </source>
</evidence>
<dbReference type="AlphaFoldDB" id="A0A6G1CYT0"/>
<organism evidence="2 3">
    <name type="scientific">Oryza meyeriana var. granulata</name>
    <dbReference type="NCBI Taxonomy" id="110450"/>
    <lineage>
        <taxon>Eukaryota</taxon>
        <taxon>Viridiplantae</taxon>
        <taxon>Streptophyta</taxon>
        <taxon>Embryophyta</taxon>
        <taxon>Tracheophyta</taxon>
        <taxon>Spermatophyta</taxon>
        <taxon>Magnoliopsida</taxon>
        <taxon>Liliopsida</taxon>
        <taxon>Poales</taxon>
        <taxon>Poaceae</taxon>
        <taxon>BOP clade</taxon>
        <taxon>Oryzoideae</taxon>
        <taxon>Oryzeae</taxon>
        <taxon>Oryzinae</taxon>
        <taxon>Oryza</taxon>
        <taxon>Oryza meyeriana</taxon>
    </lineage>
</organism>